<dbReference type="Gene3D" id="1.10.287.130">
    <property type="match status" value="1"/>
</dbReference>
<evidence type="ECO:0000313" key="11">
    <source>
        <dbReference type="Proteomes" id="UP000239434"/>
    </source>
</evidence>
<dbReference type="PANTHER" id="PTHR43304:SF1">
    <property type="entry name" value="PAC DOMAIN-CONTAINING PROTEIN"/>
    <property type="match status" value="1"/>
</dbReference>
<dbReference type="Pfam" id="PF13188">
    <property type="entry name" value="PAS_8"/>
    <property type="match status" value="1"/>
</dbReference>
<dbReference type="InterPro" id="IPR003661">
    <property type="entry name" value="HisK_dim/P_dom"/>
</dbReference>
<keyword evidence="3" id="KW-0597">Phosphoprotein</keyword>
<feature type="domain" description="PAC" evidence="9">
    <location>
        <begin position="171"/>
        <end position="223"/>
    </location>
</feature>
<dbReference type="SMART" id="SM00086">
    <property type="entry name" value="PAC"/>
    <property type="match status" value="3"/>
</dbReference>
<evidence type="ECO:0000256" key="2">
    <source>
        <dbReference type="ARBA" id="ARBA00012438"/>
    </source>
</evidence>
<feature type="domain" description="PAC" evidence="9">
    <location>
        <begin position="304"/>
        <end position="356"/>
    </location>
</feature>
<evidence type="ECO:0000313" key="10">
    <source>
        <dbReference type="EMBL" id="PRD43083.1"/>
    </source>
</evidence>
<dbReference type="SMART" id="SM00388">
    <property type="entry name" value="HisKA"/>
    <property type="match status" value="1"/>
</dbReference>
<dbReference type="PANTHER" id="PTHR43304">
    <property type="entry name" value="PHYTOCHROME-LIKE PROTEIN CPH1"/>
    <property type="match status" value="1"/>
</dbReference>
<dbReference type="PROSITE" id="PS50112">
    <property type="entry name" value="PAS"/>
    <property type="match status" value="2"/>
</dbReference>
<feature type="domain" description="PAC" evidence="9">
    <location>
        <begin position="48"/>
        <end position="99"/>
    </location>
</feature>
<evidence type="ECO:0000259" key="9">
    <source>
        <dbReference type="PROSITE" id="PS50113"/>
    </source>
</evidence>
<dbReference type="Proteomes" id="UP000239434">
    <property type="component" value="Unassembled WGS sequence"/>
</dbReference>
<keyword evidence="11" id="KW-1185">Reference proteome</keyword>
<evidence type="ECO:0000256" key="4">
    <source>
        <dbReference type="ARBA" id="ARBA00022679"/>
    </source>
</evidence>
<dbReference type="InterPro" id="IPR000700">
    <property type="entry name" value="PAS-assoc_C"/>
</dbReference>
<feature type="domain" description="PAS" evidence="8">
    <location>
        <begin position="224"/>
        <end position="301"/>
    </location>
</feature>
<dbReference type="InterPro" id="IPR003594">
    <property type="entry name" value="HATPase_dom"/>
</dbReference>
<protein>
    <recommendedName>
        <fullName evidence="2">histidine kinase</fullName>
        <ecNumber evidence="2">2.7.13.3</ecNumber>
    </recommendedName>
</protein>
<dbReference type="SMART" id="SM00387">
    <property type="entry name" value="HATPase_c"/>
    <property type="match status" value="1"/>
</dbReference>
<proteinExistence type="predicted"/>
<dbReference type="GO" id="GO:0000155">
    <property type="term" value="F:phosphorelay sensor kinase activity"/>
    <property type="evidence" value="ECO:0007669"/>
    <property type="project" value="InterPro"/>
</dbReference>
<feature type="coiled-coil region" evidence="6">
    <location>
        <begin position="83"/>
        <end position="110"/>
    </location>
</feature>
<dbReference type="Pfam" id="PF08447">
    <property type="entry name" value="PAS_3"/>
    <property type="match status" value="3"/>
</dbReference>
<dbReference type="AlphaFoldDB" id="A0A2S9IRE2"/>
<comment type="catalytic activity">
    <reaction evidence="1">
        <text>ATP + protein L-histidine = ADP + protein N-phospho-L-histidine.</text>
        <dbReference type="EC" id="2.7.13.3"/>
    </reaction>
</comment>
<evidence type="ECO:0000259" key="7">
    <source>
        <dbReference type="PROSITE" id="PS50109"/>
    </source>
</evidence>
<dbReference type="Pfam" id="PF00512">
    <property type="entry name" value="HisKA"/>
    <property type="match status" value="1"/>
</dbReference>
<dbReference type="InterPro" id="IPR052162">
    <property type="entry name" value="Sensor_kinase/Photoreceptor"/>
</dbReference>
<gene>
    <name evidence="10" type="ORF">C5748_12810</name>
</gene>
<feature type="domain" description="PAS" evidence="8">
    <location>
        <begin position="100"/>
        <end position="168"/>
    </location>
</feature>
<dbReference type="InterPro" id="IPR036097">
    <property type="entry name" value="HisK_dim/P_sf"/>
</dbReference>
<dbReference type="RefSeq" id="WP_105742322.1">
    <property type="nucleotide sequence ID" value="NZ_PVBR01000008.1"/>
</dbReference>
<keyword evidence="5" id="KW-0418">Kinase</keyword>
<organism evidence="10 11">
    <name type="scientific">Phyllobacterium phragmitis</name>
    <dbReference type="NCBI Taxonomy" id="2670329"/>
    <lineage>
        <taxon>Bacteria</taxon>
        <taxon>Pseudomonadati</taxon>
        <taxon>Pseudomonadota</taxon>
        <taxon>Alphaproteobacteria</taxon>
        <taxon>Hyphomicrobiales</taxon>
        <taxon>Phyllobacteriaceae</taxon>
        <taxon>Phyllobacterium</taxon>
    </lineage>
</organism>
<dbReference type="CDD" id="cd00082">
    <property type="entry name" value="HisKA"/>
    <property type="match status" value="1"/>
</dbReference>
<reference evidence="10 11" key="1">
    <citation type="submission" date="2018-02" db="EMBL/GenBank/DDBJ databases">
        <title>The draft genome of Phyllobacterium sp. 1N-3.</title>
        <authorList>
            <person name="Liu L."/>
            <person name="Li L."/>
            <person name="Zhang X."/>
            <person name="Wang T."/>
            <person name="Liang L."/>
        </authorList>
    </citation>
    <scope>NUCLEOTIDE SEQUENCE [LARGE SCALE GENOMIC DNA]</scope>
    <source>
        <strain evidence="10 11">1N-3</strain>
    </source>
</reference>
<dbReference type="Gene3D" id="3.30.450.20">
    <property type="entry name" value="PAS domain"/>
    <property type="match status" value="3"/>
</dbReference>
<accession>A0A2S9IRE2</accession>
<dbReference type="SUPFAM" id="SSF55874">
    <property type="entry name" value="ATPase domain of HSP90 chaperone/DNA topoisomerase II/histidine kinase"/>
    <property type="match status" value="1"/>
</dbReference>
<dbReference type="PRINTS" id="PR00344">
    <property type="entry name" value="BCTRLSENSOR"/>
</dbReference>
<comment type="caution">
    <text evidence="10">The sequence shown here is derived from an EMBL/GenBank/DDBJ whole genome shotgun (WGS) entry which is preliminary data.</text>
</comment>
<dbReference type="InterPro" id="IPR004358">
    <property type="entry name" value="Sig_transdc_His_kin-like_C"/>
</dbReference>
<evidence type="ECO:0000256" key="3">
    <source>
        <dbReference type="ARBA" id="ARBA00022553"/>
    </source>
</evidence>
<dbReference type="InterPro" id="IPR005467">
    <property type="entry name" value="His_kinase_dom"/>
</dbReference>
<dbReference type="Pfam" id="PF02518">
    <property type="entry name" value="HATPase_c"/>
    <property type="match status" value="1"/>
</dbReference>
<feature type="coiled-coil region" evidence="6">
    <location>
        <begin position="347"/>
        <end position="374"/>
    </location>
</feature>
<dbReference type="CDD" id="cd00130">
    <property type="entry name" value="PAS"/>
    <property type="match status" value="3"/>
</dbReference>
<dbReference type="SMART" id="SM00091">
    <property type="entry name" value="PAS"/>
    <property type="match status" value="2"/>
</dbReference>
<dbReference type="SUPFAM" id="SSF55785">
    <property type="entry name" value="PYP-like sensor domain (PAS domain)"/>
    <property type="match status" value="3"/>
</dbReference>
<dbReference type="InterPro" id="IPR035965">
    <property type="entry name" value="PAS-like_dom_sf"/>
</dbReference>
<dbReference type="InterPro" id="IPR036890">
    <property type="entry name" value="HATPase_C_sf"/>
</dbReference>
<dbReference type="Gene3D" id="3.30.565.10">
    <property type="entry name" value="Histidine kinase-like ATPase, C-terminal domain"/>
    <property type="match status" value="1"/>
</dbReference>
<dbReference type="FunFam" id="3.30.450.20:FF:000099">
    <property type="entry name" value="Sensory box sensor histidine kinase"/>
    <property type="match status" value="2"/>
</dbReference>
<keyword evidence="6" id="KW-0175">Coiled coil</keyword>
<keyword evidence="4" id="KW-0808">Transferase</keyword>
<dbReference type="NCBIfam" id="TIGR00229">
    <property type="entry name" value="sensory_box"/>
    <property type="match status" value="3"/>
</dbReference>
<dbReference type="InterPro" id="IPR001610">
    <property type="entry name" value="PAC"/>
</dbReference>
<evidence type="ECO:0000256" key="1">
    <source>
        <dbReference type="ARBA" id="ARBA00000085"/>
    </source>
</evidence>
<dbReference type="InterPro" id="IPR000014">
    <property type="entry name" value="PAS"/>
</dbReference>
<feature type="domain" description="Histidine kinase" evidence="7">
    <location>
        <begin position="376"/>
        <end position="593"/>
    </location>
</feature>
<dbReference type="PROSITE" id="PS50109">
    <property type="entry name" value="HIS_KIN"/>
    <property type="match status" value="1"/>
</dbReference>
<dbReference type="SUPFAM" id="SSF47384">
    <property type="entry name" value="Homodimeric domain of signal transducing histidine kinase"/>
    <property type="match status" value="1"/>
</dbReference>
<evidence type="ECO:0000256" key="6">
    <source>
        <dbReference type="SAM" id="Coils"/>
    </source>
</evidence>
<dbReference type="EMBL" id="PVBR01000008">
    <property type="protein sequence ID" value="PRD43083.1"/>
    <property type="molecule type" value="Genomic_DNA"/>
</dbReference>
<evidence type="ECO:0000259" key="8">
    <source>
        <dbReference type="PROSITE" id="PS50112"/>
    </source>
</evidence>
<evidence type="ECO:0000256" key="5">
    <source>
        <dbReference type="ARBA" id="ARBA00022777"/>
    </source>
</evidence>
<dbReference type="PROSITE" id="PS50113">
    <property type="entry name" value="PAC"/>
    <property type="match status" value="3"/>
</dbReference>
<sequence>MYVSYQARALLESAEAKARELEVPVVHPDDAAIARQVIEQAANDGQGFDLVHRLVMPDGSVKYVHAVAHAAPNGSNGRQYFGAVSDITESKEAEERARQAEAELRAAIDTIPVNVWTATSSGEHAFYNQRLLSYSGFTPESAPSSGRVLHPEDAPRHAEAWEMAVEAGTSFECEVRLRGSNGQYRWFLARAEPVRDEHGNVTKWYGTDVDIDDLKRAEQALVASEQRLRRLVDTVPSLIWCTTAEGEPTYINKRLAAYSGLAIEDLDSPDCTRLSRAIETTIHPDDMLALRESLMHSFRTGETFAMKYRRRRADGVYRWVEGRADPLRDEDGRILEWYGVTVDIDDEIRAQEALREAQDRLARASQAASLAELSASIAHEVTQPLAAIAANGEAGLRWLGRPEPDISELREVTESIVADARRAVDIVARIRAMAARQAPQQTLLSLDDVIREALQFLHHEVQSRAVTVSHQPAPIAPRVLADRIQLQQVIINLTLNSMQAISQAGGAAHRITIRTIAPDPATVCCTLEDSGPGIEPEHLGRLFQSFFTTKEGGMGMGLPICRSIIETHGGHLTADNNSSDGGARFSFTLPAASNSH</sequence>
<dbReference type="InterPro" id="IPR013655">
    <property type="entry name" value="PAS_fold_3"/>
</dbReference>
<dbReference type="EC" id="2.7.13.3" evidence="2"/>
<name>A0A2S9IRE2_9HYPH</name>